<sequence length="117" mass="11623">MATSSILGADTAPEQPSGRDADALGPSDNSDSGSDAIGTFEAHADSDSVGTGERGSVTPGEAPEGADLLPDRVLVAGAEEQALSSGEGFPEEDTDAREFTDLDAQDPGDAEAGDDAA</sequence>
<organism evidence="2 3">
    <name type="scientific">Ramlibacter aquaticus</name>
    <dbReference type="NCBI Taxonomy" id="2780094"/>
    <lineage>
        <taxon>Bacteria</taxon>
        <taxon>Pseudomonadati</taxon>
        <taxon>Pseudomonadota</taxon>
        <taxon>Betaproteobacteria</taxon>
        <taxon>Burkholderiales</taxon>
        <taxon>Comamonadaceae</taxon>
        <taxon>Ramlibacter</taxon>
    </lineage>
</organism>
<evidence type="ECO:0000256" key="1">
    <source>
        <dbReference type="SAM" id="MobiDB-lite"/>
    </source>
</evidence>
<evidence type="ECO:0008006" key="4">
    <source>
        <dbReference type="Google" id="ProtNLM"/>
    </source>
</evidence>
<dbReference type="EMBL" id="JADDOJ010000025">
    <property type="protein sequence ID" value="MBE7940568.1"/>
    <property type="molecule type" value="Genomic_DNA"/>
</dbReference>
<feature type="compositionally biased region" description="Acidic residues" evidence="1">
    <location>
        <begin position="89"/>
        <end position="117"/>
    </location>
</feature>
<reference evidence="2 3" key="1">
    <citation type="submission" date="2020-10" db="EMBL/GenBank/DDBJ databases">
        <title>Draft genome of Ramlibacter aquaticus LMG 30558.</title>
        <authorList>
            <person name="Props R."/>
        </authorList>
    </citation>
    <scope>NUCLEOTIDE SEQUENCE [LARGE SCALE GENOMIC DNA]</scope>
    <source>
        <strain evidence="2 3">LMG 30558</strain>
    </source>
</reference>
<name>A0ABR9SDY7_9BURK</name>
<protein>
    <recommendedName>
        <fullName evidence="4">Chemotaxis protein</fullName>
    </recommendedName>
</protein>
<dbReference type="Proteomes" id="UP000715965">
    <property type="component" value="Unassembled WGS sequence"/>
</dbReference>
<evidence type="ECO:0000313" key="3">
    <source>
        <dbReference type="Proteomes" id="UP000715965"/>
    </source>
</evidence>
<accession>A0ABR9SDY7</accession>
<dbReference type="RefSeq" id="WP_193780110.1">
    <property type="nucleotide sequence ID" value="NZ_JADDOJ010000025.1"/>
</dbReference>
<gene>
    <name evidence="2" type="ORF">IM725_08300</name>
</gene>
<comment type="caution">
    <text evidence="2">The sequence shown here is derived from an EMBL/GenBank/DDBJ whole genome shotgun (WGS) entry which is preliminary data.</text>
</comment>
<feature type="region of interest" description="Disordered" evidence="1">
    <location>
        <begin position="1"/>
        <end position="117"/>
    </location>
</feature>
<evidence type="ECO:0000313" key="2">
    <source>
        <dbReference type="EMBL" id="MBE7940568.1"/>
    </source>
</evidence>
<proteinExistence type="predicted"/>
<keyword evidence="3" id="KW-1185">Reference proteome</keyword>